<proteinExistence type="predicted"/>
<keyword evidence="5" id="KW-1185">Reference proteome</keyword>
<gene>
    <name evidence="4" type="ORF">GCM10023095_20580</name>
</gene>
<comment type="caution">
    <text evidence="4">The sequence shown here is derived from an EMBL/GenBank/DDBJ whole genome shotgun (WGS) entry which is preliminary data.</text>
</comment>
<feature type="domain" description="Outer membrane protein beta-barrel" evidence="3">
    <location>
        <begin position="9"/>
        <end position="153"/>
    </location>
</feature>
<feature type="signal peptide" evidence="2">
    <location>
        <begin position="1"/>
        <end position="18"/>
    </location>
</feature>
<evidence type="ECO:0000313" key="4">
    <source>
        <dbReference type="EMBL" id="GAA4499839.1"/>
    </source>
</evidence>
<dbReference type="Gene3D" id="2.40.160.20">
    <property type="match status" value="1"/>
</dbReference>
<dbReference type="Pfam" id="PF13505">
    <property type="entry name" value="OMP_b-brl"/>
    <property type="match status" value="1"/>
</dbReference>
<dbReference type="EMBL" id="BAABFC010000013">
    <property type="protein sequence ID" value="GAA4499839.1"/>
    <property type="molecule type" value="Genomic_DNA"/>
</dbReference>
<evidence type="ECO:0000313" key="5">
    <source>
        <dbReference type="Proteomes" id="UP001501321"/>
    </source>
</evidence>
<sequence length="190" mass="20618">MRGCLIPLLCLLAGLAQAQTPAWYLTPFAGYASGLDFDGQDDTPGLHAKATGLWGLALGRQTDDPGSMELLFSQQVSRLSPAQPDRLTLRYLHFAGALNADTWLKPYVSAGAGLTQFQAYQSKLRPSLALAVGIQPHLARQLALRAELRGYGTLIDDDSQFLCDPQQCGLRIQGELLTQLQANLGLTLFF</sequence>
<accession>A0ABP8QCN1</accession>
<evidence type="ECO:0000256" key="2">
    <source>
        <dbReference type="SAM" id="SignalP"/>
    </source>
</evidence>
<evidence type="ECO:0000256" key="1">
    <source>
        <dbReference type="ARBA" id="ARBA00022729"/>
    </source>
</evidence>
<dbReference type="InterPro" id="IPR011250">
    <property type="entry name" value="OMP/PagP_B-barrel"/>
</dbReference>
<dbReference type="Proteomes" id="UP001501321">
    <property type="component" value="Unassembled WGS sequence"/>
</dbReference>
<feature type="chain" id="PRO_5046728190" evidence="2">
    <location>
        <begin position="19"/>
        <end position="190"/>
    </location>
</feature>
<dbReference type="SUPFAM" id="SSF56925">
    <property type="entry name" value="OMPA-like"/>
    <property type="match status" value="1"/>
</dbReference>
<organism evidence="4 5">
    <name type="scientific">Pseudaeromonas paramecii</name>
    <dbReference type="NCBI Taxonomy" id="2138166"/>
    <lineage>
        <taxon>Bacteria</taxon>
        <taxon>Pseudomonadati</taxon>
        <taxon>Pseudomonadota</taxon>
        <taxon>Gammaproteobacteria</taxon>
        <taxon>Aeromonadales</taxon>
        <taxon>Aeromonadaceae</taxon>
        <taxon>Pseudaeromonas</taxon>
    </lineage>
</organism>
<evidence type="ECO:0000259" key="3">
    <source>
        <dbReference type="Pfam" id="PF13505"/>
    </source>
</evidence>
<keyword evidence="1 2" id="KW-0732">Signal</keyword>
<protein>
    <submittedName>
        <fullName evidence="4">Outer membrane beta-barrel protein</fullName>
    </submittedName>
</protein>
<reference evidence="5" key="1">
    <citation type="journal article" date="2019" name="Int. J. Syst. Evol. Microbiol.">
        <title>The Global Catalogue of Microorganisms (GCM) 10K type strain sequencing project: providing services to taxonomists for standard genome sequencing and annotation.</title>
        <authorList>
            <consortium name="The Broad Institute Genomics Platform"/>
            <consortium name="The Broad Institute Genome Sequencing Center for Infectious Disease"/>
            <person name="Wu L."/>
            <person name="Ma J."/>
        </authorList>
    </citation>
    <scope>NUCLEOTIDE SEQUENCE [LARGE SCALE GENOMIC DNA]</scope>
    <source>
        <strain evidence="5">JCM 32226</strain>
    </source>
</reference>
<dbReference type="InterPro" id="IPR027385">
    <property type="entry name" value="Beta-barrel_OMP"/>
</dbReference>
<name>A0ABP8QCN1_9GAMM</name>